<accession>A0A512J4M4</accession>
<evidence type="ECO:0000313" key="3">
    <source>
        <dbReference type="Proteomes" id="UP000321960"/>
    </source>
</evidence>
<reference evidence="2 3" key="1">
    <citation type="submission" date="2019-07" db="EMBL/GenBank/DDBJ databases">
        <title>Whole genome shotgun sequence of Methylobacterium oxalidis NBRC 107715.</title>
        <authorList>
            <person name="Hosoyama A."/>
            <person name="Uohara A."/>
            <person name="Ohji S."/>
            <person name="Ichikawa N."/>
        </authorList>
    </citation>
    <scope>NUCLEOTIDE SEQUENCE [LARGE SCALE GENOMIC DNA]</scope>
    <source>
        <strain evidence="2 3">NBRC 107715</strain>
    </source>
</reference>
<feature type="domain" description="BioF2-like acetyltransferase" evidence="1">
    <location>
        <begin position="169"/>
        <end position="320"/>
    </location>
</feature>
<sequence length="376" mass="40560">MRAEIWSDLGSVEALWRGLESGPGCLATPYQRFDWVAAFLRGGAAPGALRVLVLRDAGGRPRLLMPLAVTRERGVRVARVVGATHANYHLPLFASREAAAVPTEDLLDLLVRAGSSAGIDLYILAHQPRTWDGAVNPLAVGARRGANDAYGLMLGPDPEATVRRVFSADARKKLRAKEKRLAEAVGPLDYRCAGTADEAEAFLAAFYAQKAVRFASQGIADPYAQMPIRRFLAAASDPGASAPAMEVHALVARRSGRVLAVFGGAVDAGRFSGMMTAFDGDPEIARCSPGDLLLHHLVRDQTARGRRAFDLGVGEARYKSSICDETIELAELVLPVTLRGRLYGLAAAADTGLRAQIKRDPRLWSFARRLRRLGRN</sequence>
<dbReference type="EMBL" id="BJZU01000055">
    <property type="protein sequence ID" value="GEP04882.1"/>
    <property type="molecule type" value="Genomic_DNA"/>
</dbReference>
<gene>
    <name evidence="2" type="ORF">MOX02_29200</name>
</gene>
<dbReference type="Proteomes" id="UP000321960">
    <property type="component" value="Unassembled WGS sequence"/>
</dbReference>
<protein>
    <recommendedName>
        <fullName evidence="1">BioF2-like acetyltransferase domain-containing protein</fullName>
    </recommendedName>
</protein>
<proteinExistence type="predicted"/>
<dbReference type="RefSeq" id="WP_238179519.1">
    <property type="nucleotide sequence ID" value="NZ_BJZU01000055.1"/>
</dbReference>
<evidence type="ECO:0000313" key="2">
    <source>
        <dbReference type="EMBL" id="GEP04882.1"/>
    </source>
</evidence>
<organism evidence="2 3">
    <name type="scientific">Methylobacterium oxalidis</name>
    <dbReference type="NCBI Taxonomy" id="944322"/>
    <lineage>
        <taxon>Bacteria</taxon>
        <taxon>Pseudomonadati</taxon>
        <taxon>Pseudomonadota</taxon>
        <taxon>Alphaproteobacteria</taxon>
        <taxon>Hyphomicrobiales</taxon>
        <taxon>Methylobacteriaceae</taxon>
        <taxon>Methylobacterium</taxon>
    </lineage>
</organism>
<dbReference type="Pfam" id="PF13480">
    <property type="entry name" value="Acetyltransf_6"/>
    <property type="match status" value="1"/>
</dbReference>
<dbReference type="InterPro" id="IPR038740">
    <property type="entry name" value="BioF2-like_GNAT_dom"/>
</dbReference>
<evidence type="ECO:0000259" key="1">
    <source>
        <dbReference type="Pfam" id="PF13480"/>
    </source>
</evidence>
<comment type="caution">
    <text evidence="2">The sequence shown here is derived from an EMBL/GenBank/DDBJ whole genome shotgun (WGS) entry which is preliminary data.</text>
</comment>
<dbReference type="Gene3D" id="3.40.630.30">
    <property type="match status" value="1"/>
</dbReference>
<dbReference type="SUPFAM" id="SSF55729">
    <property type="entry name" value="Acyl-CoA N-acyltransferases (Nat)"/>
    <property type="match status" value="1"/>
</dbReference>
<dbReference type="InterPro" id="IPR016181">
    <property type="entry name" value="Acyl_CoA_acyltransferase"/>
</dbReference>
<dbReference type="AlphaFoldDB" id="A0A512J4M4"/>
<name>A0A512J4M4_9HYPH</name>